<accession>A0A1G2HUR0</accession>
<dbReference type="Pfam" id="PF01272">
    <property type="entry name" value="GreA_GreB"/>
    <property type="match status" value="1"/>
</dbReference>
<protein>
    <recommendedName>
        <fullName evidence="1">Transcription elongation factor GreA/GreB C-terminal domain-containing protein</fullName>
    </recommendedName>
</protein>
<evidence type="ECO:0000313" key="3">
    <source>
        <dbReference type="Proteomes" id="UP000178380"/>
    </source>
</evidence>
<dbReference type="Gene3D" id="3.10.50.30">
    <property type="entry name" value="Transcription elongation factor, GreA/GreB, C-terminal domain"/>
    <property type="match status" value="1"/>
</dbReference>
<dbReference type="STRING" id="1802205.A3C58_00700"/>
<dbReference type="SUPFAM" id="SSF54534">
    <property type="entry name" value="FKBP-like"/>
    <property type="match status" value="1"/>
</dbReference>
<evidence type="ECO:0000313" key="2">
    <source>
        <dbReference type="EMBL" id="OGZ66139.1"/>
    </source>
</evidence>
<dbReference type="Proteomes" id="UP000178380">
    <property type="component" value="Unassembled WGS sequence"/>
</dbReference>
<proteinExistence type="predicted"/>
<sequence length="93" mass="10386">MKKLLNTYKRSNSYKKSQLLVVGVGKKVEIKINGETQFWEIVDIGKSDIEDGKISFNAPLIQSILGAKKGDKFAKKLMGNKITVVIKNISFNV</sequence>
<evidence type="ECO:0000259" key="1">
    <source>
        <dbReference type="Pfam" id="PF01272"/>
    </source>
</evidence>
<dbReference type="InterPro" id="IPR036953">
    <property type="entry name" value="GreA/GreB_C_sf"/>
</dbReference>
<dbReference type="AlphaFoldDB" id="A0A1G2HUR0"/>
<organism evidence="2 3">
    <name type="scientific">Candidatus Staskawiczbacteria bacterium RIFCSPHIGHO2_02_FULL_34_10</name>
    <dbReference type="NCBI Taxonomy" id="1802205"/>
    <lineage>
        <taxon>Bacteria</taxon>
        <taxon>Candidatus Staskawicziibacteriota</taxon>
    </lineage>
</organism>
<comment type="caution">
    <text evidence="2">The sequence shown here is derived from an EMBL/GenBank/DDBJ whole genome shotgun (WGS) entry which is preliminary data.</text>
</comment>
<dbReference type="GO" id="GO:0003677">
    <property type="term" value="F:DNA binding"/>
    <property type="evidence" value="ECO:0007669"/>
    <property type="project" value="InterPro"/>
</dbReference>
<reference evidence="2 3" key="1">
    <citation type="journal article" date="2016" name="Nat. Commun.">
        <title>Thousands of microbial genomes shed light on interconnected biogeochemical processes in an aquifer system.</title>
        <authorList>
            <person name="Anantharaman K."/>
            <person name="Brown C.T."/>
            <person name="Hug L.A."/>
            <person name="Sharon I."/>
            <person name="Castelle C.J."/>
            <person name="Probst A.J."/>
            <person name="Thomas B.C."/>
            <person name="Singh A."/>
            <person name="Wilkins M.J."/>
            <person name="Karaoz U."/>
            <person name="Brodie E.L."/>
            <person name="Williams K.H."/>
            <person name="Hubbard S.S."/>
            <person name="Banfield J.F."/>
        </authorList>
    </citation>
    <scope>NUCLEOTIDE SEQUENCE [LARGE SCALE GENOMIC DNA]</scope>
</reference>
<name>A0A1G2HUR0_9BACT</name>
<feature type="domain" description="Transcription elongation factor GreA/GreB C-terminal" evidence="1">
    <location>
        <begin position="21"/>
        <end position="90"/>
    </location>
</feature>
<dbReference type="EMBL" id="MHOR01000034">
    <property type="protein sequence ID" value="OGZ66139.1"/>
    <property type="molecule type" value="Genomic_DNA"/>
</dbReference>
<dbReference type="GO" id="GO:0032784">
    <property type="term" value="P:regulation of DNA-templated transcription elongation"/>
    <property type="evidence" value="ECO:0007669"/>
    <property type="project" value="InterPro"/>
</dbReference>
<gene>
    <name evidence="2" type="ORF">A3C58_00700</name>
</gene>
<dbReference type="InterPro" id="IPR001437">
    <property type="entry name" value="Tscrpt_elong_fac_GreA/B_C"/>
</dbReference>